<keyword evidence="3" id="KW-1185">Reference proteome</keyword>
<protein>
    <recommendedName>
        <fullName evidence="4">MobA/MobL protein domain-containing protein</fullName>
    </recommendedName>
</protein>
<dbReference type="SUPFAM" id="SSF52540">
    <property type="entry name" value="P-loop containing nucleoside triphosphate hydrolases"/>
    <property type="match status" value="1"/>
</dbReference>
<reference evidence="2 3" key="1">
    <citation type="submission" date="2022-06" db="EMBL/GenBank/DDBJ databases">
        <title>Acetobacer genomes from food samples.</title>
        <authorList>
            <person name="Sombolestani A."/>
        </authorList>
    </citation>
    <scope>NUCLEOTIDE SEQUENCE [LARGE SCALE GENOMIC DNA]</scope>
    <source>
        <strain evidence="2 3">R-83285</strain>
    </source>
</reference>
<accession>A0ABT1F7F3</accession>
<keyword evidence="1" id="KW-0175">Coiled coil</keyword>
<feature type="non-terminal residue" evidence="2">
    <location>
        <position position="1"/>
    </location>
</feature>
<dbReference type="Proteomes" id="UP001523528">
    <property type="component" value="Unassembled WGS sequence"/>
</dbReference>
<comment type="caution">
    <text evidence="2">The sequence shown here is derived from an EMBL/GenBank/DDBJ whole genome shotgun (WGS) entry which is preliminary data.</text>
</comment>
<evidence type="ECO:0000313" key="3">
    <source>
        <dbReference type="Proteomes" id="UP001523528"/>
    </source>
</evidence>
<dbReference type="InterPro" id="IPR027417">
    <property type="entry name" value="P-loop_NTPase"/>
</dbReference>
<evidence type="ECO:0000256" key="1">
    <source>
        <dbReference type="SAM" id="Coils"/>
    </source>
</evidence>
<feature type="coiled-coil region" evidence="1">
    <location>
        <begin position="146"/>
        <end position="182"/>
    </location>
</feature>
<sequence length="350" mass="40215">DVQVGETVKRVNIAEYSHIDHAYARTLLKGQGATAERVHGVLSGSMDRNLSYVLLSRHRESVRAYWNTVDEVSWEKLSERLVRAGGKDMASDYAEARRIAADQFEHESQQEREAARKTRLGAVLHSMRNALGKDRAQQARDAAAQRAREDADRLAAEERLRKQQEKQRQRAIQQHLEDLRQAVPQDLKPLCALIVGRKHEKAVLEYLGSGRENPDGKWLALNHLTDDMGLIQSEWQYSTLRRLAMASISDAPGRRGEAVNCVAYSLTVIARRMNGYDHENGQKHRWEDSPNALHTYLWQAVERHNQENPKNRINLDLLTGEAGERWQREKERRAARRVNYNRGQDFEPGF</sequence>
<dbReference type="CDD" id="cd18809">
    <property type="entry name" value="SF1_C_RecD"/>
    <property type="match status" value="1"/>
</dbReference>
<name>A0ABT1F7F3_9PROT</name>
<dbReference type="EMBL" id="JAMYZZ010000077">
    <property type="protein sequence ID" value="MCP1260038.1"/>
    <property type="molecule type" value="Genomic_DNA"/>
</dbReference>
<organism evidence="2 3">
    <name type="scientific">Acetobacter lambici</name>
    <dbReference type="NCBI Taxonomy" id="1332824"/>
    <lineage>
        <taxon>Bacteria</taxon>
        <taxon>Pseudomonadati</taxon>
        <taxon>Pseudomonadota</taxon>
        <taxon>Alphaproteobacteria</taxon>
        <taxon>Acetobacterales</taxon>
        <taxon>Acetobacteraceae</taxon>
        <taxon>Acetobacter</taxon>
    </lineage>
</organism>
<proteinExistence type="predicted"/>
<gene>
    <name evidence="2" type="ORF">NKW50_15835</name>
</gene>
<evidence type="ECO:0008006" key="4">
    <source>
        <dbReference type="Google" id="ProtNLM"/>
    </source>
</evidence>
<evidence type="ECO:0000313" key="2">
    <source>
        <dbReference type="EMBL" id="MCP1260038.1"/>
    </source>
</evidence>